<comment type="subcellular location">
    <subcellularLocation>
        <location evidence="7">Cell membrane</location>
        <topology evidence="7">Peripheral membrane protein</topology>
    </subcellularLocation>
    <subcellularLocation>
        <location evidence="1">Membrane</location>
    </subcellularLocation>
</comment>
<dbReference type="InterPro" id="IPR026015">
    <property type="entry name" value="ATP_synth_OSCP/delta_N_sf"/>
</dbReference>
<dbReference type="HAMAP" id="MF_01416">
    <property type="entry name" value="ATP_synth_delta_bact"/>
    <property type="match status" value="1"/>
</dbReference>
<evidence type="ECO:0000256" key="2">
    <source>
        <dbReference type="ARBA" id="ARBA00022448"/>
    </source>
</evidence>
<keyword evidence="4 7" id="KW-0406">Ion transport</keyword>
<dbReference type="Proteomes" id="UP000260649">
    <property type="component" value="Unassembled WGS sequence"/>
</dbReference>
<keyword evidence="3 7" id="KW-0375">Hydrogen ion transport</keyword>
<dbReference type="GO" id="GO:0045259">
    <property type="term" value="C:proton-transporting ATP synthase complex"/>
    <property type="evidence" value="ECO:0007669"/>
    <property type="project" value="UniProtKB-KW"/>
</dbReference>
<dbReference type="PRINTS" id="PR00125">
    <property type="entry name" value="ATPASEDELTA"/>
</dbReference>
<dbReference type="GeneID" id="97994276"/>
<dbReference type="SUPFAM" id="SSF47928">
    <property type="entry name" value="N-terminal domain of the delta subunit of the F1F0-ATP synthase"/>
    <property type="match status" value="1"/>
</dbReference>
<evidence type="ECO:0000313" key="9">
    <source>
        <dbReference type="Proteomes" id="UP000260649"/>
    </source>
</evidence>
<dbReference type="GO" id="GO:0005886">
    <property type="term" value="C:plasma membrane"/>
    <property type="evidence" value="ECO:0007669"/>
    <property type="project" value="UniProtKB-SubCell"/>
</dbReference>
<dbReference type="Pfam" id="PF00213">
    <property type="entry name" value="OSCP"/>
    <property type="match status" value="1"/>
</dbReference>
<dbReference type="Gene3D" id="1.10.520.20">
    <property type="entry name" value="N-terminal domain of the delta subunit of the F1F0-ATP synthase"/>
    <property type="match status" value="1"/>
</dbReference>
<dbReference type="OrthoDB" id="9802471at2"/>
<comment type="function">
    <text evidence="7">This protein is part of the stalk that links CF(0) to CF(1). It either transmits conformational changes from CF(0) to CF(1) or is implicated in proton conduction.</text>
</comment>
<evidence type="ECO:0000256" key="3">
    <source>
        <dbReference type="ARBA" id="ARBA00022781"/>
    </source>
</evidence>
<reference evidence="8 9" key="1">
    <citation type="submission" date="2018-07" db="EMBL/GenBank/DDBJ databases">
        <title>GABA Modulating Bacteria of the Human Gut Microbiota.</title>
        <authorList>
            <person name="Strandwitz P."/>
            <person name="Kim K.H."/>
            <person name="Terekhova D."/>
            <person name="Liu J.K."/>
            <person name="Sharma A."/>
            <person name="Levering J."/>
            <person name="Mcdonald D."/>
            <person name="Dietrich D."/>
            <person name="Ramadhar T.R."/>
            <person name="Lekbua A."/>
            <person name="Mroue N."/>
            <person name="Liston C."/>
            <person name="Stewart E.J."/>
            <person name="Dubin M.J."/>
            <person name="Zengler K."/>
            <person name="Knight R."/>
            <person name="Gilbert J.A."/>
            <person name="Clardy J."/>
            <person name="Lewis K."/>
        </authorList>
    </citation>
    <scope>NUCLEOTIDE SEQUENCE [LARGE SCALE GENOMIC DNA]</scope>
    <source>
        <strain evidence="8 9">KLE1738</strain>
    </source>
</reference>
<accession>A0A3E2B6U0</accession>
<comment type="similarity">
    <text evidence="7">Belongs to the ATPase delta chain family.</text>
</comment>
<comment type="caution">
    <text evidence="8">The sequence shown here is derived from an EMBL/GenBank/DDBJ whole genome shotgun (WGS) entry which is preliminary data.</text>
</comment>
<dbReference type="InterPro" id="IPR000711">
    <property type="entry name" value="ATPase_OSCP/dsu"/>
</dbReference>
<keyword evidence="7" id="KW-1003">Cell membrane</keyword>
<dbReference type="EMBL" id="QQRQ01000001">
    <property type="protein sequence ID" value="RFT07715.1"/>
    <property type="molecule type" value="Genomic_DNA"/>
</dbReference>
<name>A0A3E2B6U0_9FIRM</name>
<dbReference type="RefSeq" id="WP_117141469.1">
    <property type="nucleotide sequence ID" value="NZ_CAKXKJ010000003.1"/>
</dbReference>
<dbReference type="PANTHER" id="PTHR11910">
    <property type="entry name" value="ATP SYNTHASE DELTA CHAIN"/>
    <property type="match status" value="1"/>
</dbReference>
<keyword evidence="8" id="KW-0378">Hydrolase</keyword>
<keyword evidence="5 7" id="KW-0472">Membrane</keyword>
<keyword evidence="7" id="KW-0139">CF(1)</keyword>
<dbReference type="GO" id="GO:0016787">
    <property type="term" value="F:hydrolase activity"/>
    <property type="evidence" value="ECO:0007669"/>
    <property type="project" value="UniProtKB-KW"/>
</dbReference>
<evidence type="ECO:0000256" key="7">
    <source>
        <dbReference type="HAMAP-Rule" id="MF_01416"/>
    </source>
</evidence>
<evidence type="ECO:0000256" key="1">
    <source>
        <dbReference type="ARBA" id="ARBA00004370"/>
    </source>
</evidence>
<comment type="function">
    <text evidence="7">F(1)F(0) ATP synthase produces ATP from ADP in the presence of a proton or sodium gradient. F-type ATPases consist of two structural domains, F(1) containing the extramembraneous catalytic core and F(0) containing the membrane proton channel, linked together by a central stalk and a peripheral stalk. During catalysis, ATP synthesis in the catalytic domain of F(1) is coupled via a rotary mechanism of the central stalk subunits to proton translocation.</text>
</comment>
<dbReference type="GO" id="GO:0046933">
    <property type="term" value="F:proton-transporting ATP synthase activity, rotational mechanism"/>
    <property type="evidence" value="ECO:0007669"/>
    <property type="project" value="UniProtKB-UniRule"/>
</dbReference>
<evidence type="ECO:0000256" key="4">
    <source>
        <dbReference type="ARBA" id="ARBA00023065"/>
    </source>
</evidence>
<keyword evidence="2 7" id="KW-0813">Transport</keyword>
<gene>
    <name evidence="7 8" type="primary">atpH</name>
    <name evidence="8" type="ORF">DV520_00825</name>
</gene>
<evidence type="ECO:0000313" key="8">
    <source>
        <dbReference type="EMBL" id="RFT07715.1"/>
    </source>
</evidence>
<organism evidence="8 9">
    <name type="scientific">Evtepia gabavorous</name>
    <dbReference type="NCBI Taxonomy" id="2211183"/>
    <lineage>
        <taxon>Bacteria</taxon>
        <taxon>Bacillati</taxon>
        <taxon>Bacillota</taxon>
        <taxon>Clostridia</taxon>
        <taxon>Eubacteriales</taxon>
        <taxon>Evtepia</taxon>
    </lineage>
</organism>
<dbReference type="NCBIfam" id="TIGR01145">
    <property type="entry name" value="ATP_synt_delta"/>
    <property type="match status" value="1"/>
</dbReference>
<dbReference type="AlphaFoldDB" id="A0A3E2B6U0"/>
<keyword evidence="6 7" id="KW-0066">ATP synthesis</keyword>
<proteinExistence type="inferred from homology"/>
<evidence type="ECO:0000256" key="5">
    <source>
        <dbReference type="ARBA" id="ARBA00023136"/>
    </source>
</evidence>
<keyword evidence="9" id="KW-1185">Reference proteome</keyword>
<evidence type="ECO:0000256" key="6">
    <source>
        <dbReference type="ARBA" id="ARBA00023310"/>
    </source>
</evidence>
<protein>
    <recommendedName>
        <fullName evidence="7">ATP synthase subunit delta</fullName>
    </recommendedName>
    <alternativeName>
        <fullName evidence="7">ATP synthase F(1) sector subunit delta</fullName>
    </alternativeName>
    <alternativeName>
        <fullName evidence="7">F-type ATPase subunit delta</fullName>
        <shortName evidence="7">F-ATPase subunit delta</shortName>
    </alternativeName>
</protein>
<sequence>MSTPAFRYAAALYRTGCPVERLCETADYLTDSPPLWEALCSPVVEVREKTAVLARLPSFTEDVRLQHFYALLAEKGRFPLLPDIVEEYQRLERKQKGEGLCRLRCARDPGDQALGALARRLCKKYGYQSLTFAIELDPAVLGGFVLEIDGVTYDKSVQGQLHALAQNLREGGKH</sequence>